<proteinExistence type="predicted"/>
<name>A0A8J8P2Z9_HALGN</name>
<dbReference type="EMBL" id="RRYP01001410">
    <property type="protein sequence ID" value="TNV85993.1"/>
    <property type="molecule type" value="Genomic_DNA"/>
</dbReference>
<gene>
    <name evidence="2" type="ORF">FGO68_gene6892</name>
</gene>
<evidence type="ECO:0000313" key="3">
    <source>
        <dbReference type="Proteomes" id="UP000785679"/>
    </source>
</evidence>
<dbReference type="Proteomes" id="UP000785679">
    <property type="component" value="Unassembled WGS sequence"/>
</dbReference>
<protein>
    <submittedName>
        <fullName evidence="2">Uncharacterized protein</fullName>
    </submittedName>
</protein>
<keyword evidence="1" id="KW-1133">Transmembrane helix</keyword>
<organism evidence="2 3">
    <name type="scientific">Halteria grandinella</name>
    <dbReference type="NCBI Taxonomy" id="5974"/>
    <lineage>
        <taxon>Eukaryota</taxon>
        <taxon>Sar</taxon>
        <taxon>Alveolata</taxon>
        <taxon>Ciliophora</taxon>
        <taxon>Intramacronucleata</taxon>
        <taxon>Spirotrichea</taxon>
        <taxon>Stichotrichia</taxon>
        <taxon>Sporadotrichida</taxon>
        <taxon>Halteriidae</taxon>
        <taxon>Halteria</taxon>
    </lineage>
</organism>
<evidence type="ECO:0000256" key="1">
    <source>
        <dbReference type="SAM" id="Phobius"/>
    </source>
</evidence>
<keyword evidence="3" id="KW-1185">Reference proteome</keyword>
<dbReference type="OrthoDB" id="325501at2759"/>
<feature type="transmembrane region" description="Helical" evidence="1">
    <location>
        <begin position="272"/>
        <end position="294"/>
    </location>
</feature>
<sequence>MYCSIYDSGIPIKATHYSIPVNVQLFSDLGTSYLLVLAPFVSNFTENGLITVQMGYPFLPGLQAQDIKDLLEIHISPNPNSNDRDYTWSCEQILESSFVIRVLFKDVLDLTDRDRLRISFKNASGFYLNSNNSAYLRVRLAKNFQIDKYVPSQKQFEDNANINRIGNQAGIGLKSILYANFGMNLIMAASMQLLWGLINSLQLVVRTPLMGMNFPSHTKAFFSTFVMLTNFDILPSTALNSLIFGFESVEYEENYTDLGYDSINTVDNIGSFLYYLILIFAMIFVAKVAQIIGIEF</sequence>
<comment type="caution">
    <text evidence="2">The sequence shown here is derived from an EMBL/GenBank/DDBJ whole genome shotgun (WGS) entry which is preliminary data.</text>
</comment>
<accession>A0A8J8P2Z9</accession>
<reference evidence="2" key="1">
    <citation type="submission" date="2019-06" db="EMBL/GenBank/DDBJ databases">
        <authorList>
            <person name="Zheng W."/>
        </authorList>
    </citation>
    <scope>NUCLEOTIDE SEQUENCE</scope>
    <source>
        <strain evidence="2">QDHG01</strain>
    </source>
</reference>
<evidence type="ECO:0000313" key="2">
    <source>
        <dbReference type="EMBL" id="TNV85993.1"/>
    </source>
</evidence>
<keyword evidence="1" id="KW-0812">Transmembrane</keyword>
<keyword evidence="1" id="KW-0472">Membrane</keyword>
<feature type="transmembrane region" description="Helical" evidence="1">
    <location>
        <begin position="177"/>
        <end position="198"/>
    </location>
</feature>
<dbReference type="AlphaFoldDB" id="A0A8J8P2Z9"/>